<evidence type="ECO:0000256" key="1">
    <source>
        <dbReference type="SAM" id="MobiDB-lite"/>
    </source>
</evidence>
<proteinExistence type="predicted"/>
<dbReference type="InterPro" id="IPR006212">
    <property type="entry name" value="Furin_repeat"/>
</dbReference>
<feature type="compositionally biased region" description="Basic residues" evidence="1">
    <location>
        <begin position="311"/>
        <end position="329"/>
    </location>
</feature>
<sequence length="480" mass="53422">MVFTGVAVYSQQSEDDCLCQTPCDNTCPDGLYLYISTEFVNRSECVYPTTTYSYTSTEMSTSETTTQSMSTSTMNTTTDNSGEPKPEVYYLCVSSCPKGFYGNDSNVCVACDSKCENCTGSGPTVDVCTCLYGSTNGTCLAKAPEKTGFDKAIIIGASAGGGAVVLIIVIVALVCVCRRRRQMNIQKSRMSVILDTRDDSKDNTVHIIEPENDQRRVKNPTLQRQNYENTNTIDDSKVANQAQLNQDKIFRYVKDPATGKTKKVLANVQRVSDVYSNASAIRLHKNIEGVSSEDVELSMLGEAPRPPAAVSKKKKKSMFKISMKRKSEKKTKQMEGATNRGMDDQEDYEDMSGKQAQPSNAPFDANEEGPQEDYANYQKDQIDNDMPLEDYENFGKTSALVNQNQTVDDNEDLEDYENVQNALSKAKIDDEDDLEDYENAAIIPTIPNRTNMIVDDEPSEDYENFNRENPYMNVGELTKK</sequence>
<dbReference type="Proteomes" id="UP000507470">
    <property type="component" value="Unassembled WGS sequence"/>
</dbReference>
<keyword evidence="4" id="KW-1185">Reference proteome</keyword>
<evidence type="ECO:0000313" key="3">
    <source>
        <dbReference type="EMBL" id="CAC5381212.1"/>
    </source>
</evidence>
<organism evidence="3 4">
    <name type="scientific">Mytilus coruscus</name>
    <name type="common">Sea mussel</name>
    <dbReference type="NCBI Taxonomy" id="42192"/>
    <lineage>
        <taxon>Eukaryota</taxon>
        <taxon>Metazoa</taxon>
        <taxon>Spiralia</taxon>
        <taxon>Lophotrochozoa</taxon>
        <taxon>Mollusca</taxon>
        <taxon>Bivalvia</taxon>
        <taxon>Autobranchia</taxon>
        <taxon>Pteriomorphia</taxon>
        <taxon>Mytilida</taxon>
        <taxon>Mytiloidea</taxon>
        <taxon>Mytilidae</taxon>
        <taxon>Mytilinae</taxon>
        <taxon>Mytilus</taxon>
    </lineage>
</organism>
<dbReference type="CDD" id="cd00064">
    <property type="entry name" value="FU"/>
    <property type="match status" value="1"/>
</dbReference>
<feature type="region of interest" description="Disordered" evidence="1">
    <location>
        <begin position="304"/>
        <end position="371"/>
    </location>
</feature>
<dbReference type="GO" id="GO:0016787">
    <property type="term" value="F:hydrolase activity"/>
    <property type="evidence" value="ECO:0007669"/>
    <property type="project" value="UniProtKB-KW"/>
</dbReference>
<dbReference type="AlphaFoldDB" id="A0A6J8BBD3"/>
<keyword evidence="2" id="KW-0812">Transmembrane</keyword>
<protein>
    <submittedName>
        <fullName evidence="3">PCSK5</fullName>
        <ecNumber evidence="3">3.4.21.-</ecNumber>
    </submittedName>
</protein>
<dbReference type="SUPFAM" id="SSF57184">
    <property type="entry name" value="Growth factor receptor domain"/>
    <property type="match status" value="1"/>
</dbReference>
<evidence type="ECO:0000313" key="4">
    <source>
        <dbReference type="Proteomes" id="UP000507470"/>
    </source>
</evidence>
<feature type="region of interest" description="Disordered" evidence="1">
    <location>
        <begin position="61"/>
        <end position="83"/>
    </location>
</feature>
<dbReference type="InterPro" id="IPR009030">
    <property type="entry name" value="Growth_fac_rcpt_cys_sf"/>
</dbReference>
<keyword evidence="2" id="KW-0472">Membrane</keyword>
<gene>
    <name evidence="3" type="ORF">MCOR_17112</name>
</gene>
<name>A0A6J8BBD3_MYTCO</name>
<keyword evidence="3" id="KW-0378">Hydrolase</keyword>
<dbReference type="EC" id="3.4.21.-" evidence="3"/>
<keyword evidence="2" id="KW-1133">Transmembrane helix</keyword>
<evidence type="ECO:0000256" key="2">
    <source>
        <dbReference type="SAM" id="Phobius"/>
    </source>
</evidence>
<feature type="compositionally biased region" description="Low complexity" evidence="1">
    <location>
        <begin position="61"/>
        <end position="78"/>
    </location>
</feature>
<reference evidence="3 4" key="1">
    <citation type="submission" date="2020-06" db="EMBL/GenBank/DDBJ databases">
        <authorList>
            <person name="Li R."/>
            <person name="Bekaert M."/>
        </authorList>
    </citation>
    <scope>NUCLEOTIDE SEQUENCE [LARGE SCALE GENOMIC DNA]</scope>
    <source>
        <strain evidence="4">wild</strain>
    </source>
</reference>
<dbReference type="OrthoDB" id="6121103at2759"/>
<dbReference type="EMBL" id="CACVKT020003009">
    <property type="protein sequence ID" value="CAC5381212.1"/>
    <property type="molecule type" value="Genomic_DNA"/>
</dbReference>
<feature type="transmembrane region" description="Helical" evidence="2">
    <location>
        <begin position="152"/>
        <end position="177"/>
    </location>
</feature>
<accession>A0A6J8BBD3</accession>